<evidence type="ECO:0000313" key="6">
    <source>
        <dbReference type="Proteomes" id="UP000198287"/>
    </source>
</evidence>
<feature type="domain" description="Dynamin-type G" evidence="4">
    <location>
        <begin position="25"/>
        <end position="287"/>
    </location>
</feature>
<dbReference type="GO" id="GO:0005874">
    <property type="term" value="C:microtubule"/>
    <property type="evidence" value="ECO:0007669"/>
    <property type="project" value="TreeGrafter"/>
</dbReference>
<gene>
    <name evidence="5" type="ORF">Fcan01_24930</name>
</gene>
<dbReference type="GO" id="GO:0005737">
    <property type="term" value="C:cytoplasm"/>
    <property type="evidence" value="ECO:0007669"/>
    <property type="project" value="TreeGrafter"/>
</dbReference>
<proteinExistence type="inferred from homology"/>
<dbReference type="InterPro" id="IPR030381">
    <property type="entry name" value="G_DYNAMIN_dom"/>
</dbReference>
<dbReference type="Gene3D" id="1.20.120.1240">
    <property type="entry name" value="Dynamin, middle domain"/>
    <property type="match status" value="1"/>
</dbReference>
<dbReference type="PROSITE" id="PS00410">
    <property type="entry name" value="G_DYNAMIN_1"/>
    <property type="match status" value="1"/>
</dbReference>
<dbReference type="InterPro" id="IPR000375">
    <property type="entry name" value="Dynamin_stalk"/>
</dbReference>
<dbReference type="AlphaFoldDB" id="A0A226D3T2"/>
<dbReference type="STRING" id="158441.A0A226D3T2"/>
<dbReference type="InterPro" id="IPR001401">
    <property type="entry name" value="Dynamin_GTPase"/>
</dbReference>
<dbReference type="PROSITE" id="PS51718">
    <property type="entry name" value="G_DYNAMIN_2"/>
    <property type="match status" value="1"/>
</dbReference>
<dbReference type="Pfam" id="PF00350">
    <property type="entry name" value="Dynamin_N"/>
    <property type="match status" value="1"/>
</dbReference>
<dbReference type="SUPFAM" id="SSF52540">
    <property type="entry name" value="P-loop containing nucleoside triphosphate hydrolases"/>
    <property type="match status" value="1"/>
</dbReference>
<evidence type="ECO:0000259" key="4">
    <source>
        <dbReference type="PROSITE" id="PS51718"/>
    </source>
</evidence>
<dbReference type="GO" id="GO:0003924">
    <property type="term" value="F:GTPase activity"/>
    <property type="evidence" value="ECO:0007669"/>
    <property type="project" value="InterPro"/>
</dbReference>
<dbReference type="EMBL" id="LNIX01000034">
    <property type="protein sequence ID" value="OXA40225.1"/>
    <property type="molecule type" value="Genomic_DNA"/>
</dbReference>
<evidence type="ECO:0000256" key="2">
    <source>
        <dbReference type="ARBA" id="ARBA00023134"/>
    </source>
</evidence>
<keyword evidence="1 3" id="KW-0547">Nucleotide-binding</keyword>
<comment type="similarity">
    <text evidence="3">Belongs to the TRAFAC class dynamin-like GTPase superfamily. Dynamin/Fzo/YdjA family.</text>
</comment>
<dbReference type="InterPro" id="IPR019762">
    <property type="entry name" value="Dynamin_GTPase_CS"/>
</dbReference>
<comment type="caution">
    <text evidence="5">The sequence shown here is derived from an EMBL/GenBank/DDBJ whole genome shotgun (WGS) entry which is preliminary data.</text>
</comment>
<evidence type="ECO:0000256" key="1">
    <source>
        <dbReference type="ARBA" id="ARBA00022741"/>
    </source>
</evidence>
<dbReference type="Gene3D" id="3.40.50.300">
    <property type="entry name" value="P-loop containing nucleotide triphosphate hydrolases"/>
    <property type="match status" value="1"/>
</dbReference>
<sequence length="592" mass="65573">MDRLIPVINKLQAVFDKTGTSVASAIQLPKIAVLGSQSSGKSSVLEGLVGKPFLPRGKDIVTRCPIVLMLNNRPGKEEYCEFEHKKGTKFKIEQVEAEILRRTDELTGGGKGVVHDPILLSVYSPNVLTLTVVDLPGLVKNVTDGQPDDIVERVEELVFDYISQPDTLILAVSAGDVEIANSESINFAKRVDPEQERTLGVVTKLDKADDLEDVLAGKKIPLKLGFVGVMNRSQQDLDNGVTADEILALERQLLQAKYTQIADRHGMPFLASRLNQILLSRIKKCFPALDAKIKDLFRKREQDLADLGEEATDKMSTKDKLKCLTTILNKFEKVYKAQFDGQGRTDIDPSELTAGANIDFIFQHTLAKDLSLLNPLIGISDEEIMIAVRNAGGIALQHLIKREVAKMKPVALHCVDMVHTEMRKTIAKCLPYEQRFLTVNDAIETVVIDLLTANERVTRDIMETYIDIQASCAKTFDQTYRAELAEKMGTVNTVGLGDMPLSHILTDNNGAALLTLSGSQAFSLDPNSTFTQQQTTLCQIVRDLIETFFNIVDELIREADAISEQRTYIKLELEGLTEATKILDEYRGTSAI</sequence>
<dbReference type="Proteomes" id="UP000198287">
    <property type="component" value="Unassembled WGS sequence"/>
</dbReference>
<accession>A0A226D3T2</accession>
<keyword evidence="6" id="KW-1185">Reference proteome</keyword>
<organism evidence="5 6">
    <name type="scientific">Folsomia candida</name>
    <name type="common">Springtail</name>
    <dbReference type="NCBI Taxonomy" id="158441"/>
    <lineage>
        <taxon>Eukaryota</taxon>
        <taxon>Metazoa</taxon>
        <taxon>Ecdysozoa</taxon>
        <taxon>Arthropoda</taxon>
        <taxon>Hexapoda</taxon>
        <taxon>Collembola</taxon>
        <taxon>Entomobryomorpha</taxon>
        <taxon>Isotomoidea</taxon>
        <taxon>Isotomidae</taxon>
        <taxon>Proisotominae</taxon>
        <taxon>Folsomia</taxon>
    </lineage>
</organism>
<dbReference type="Pfam" id="PF01031">
    <property type="entry name" value="Dynamin_M"/>
    <property type="match status" value="1"/>
</dbReference>
<dbReference type="PANTHER" id="PTHR11566">
    <property type="entry name" value="DYNAMIN"/>
    <property type="match status" value="1"/>
</dbReference>
<protein>
    <submittedName>
        <fullName evidence="5">Dynamin-1-like protein</fullName>
    </submittedName>
</protein>
<dbReference type="PRINTS" id="PR00195">
    <property type="entry name" value="DYNAMIN"/>
</dbReference>
<name>A0A226D3T2_FOLCA</name>
<dbReference type="OrthoDB" id="5061070at2759"/>
<dbReference type="InterPro" id="IPR027417">
    <property type="entry name" value="P-loop_NTPase"/>
</dbReference>
<dbReference type="SMART" id="SM00053">
    <property type="entry name" value="DYNc"/>
    <property type="match status" value="1"/>
</dbReference>
<evidence type="ECO:0000256" key="3">
    <source>
        <dbReference type="RuleBase" id="RU003932"/>
    </source>
</evidence>
<dbReference type="InterPro" id="IPR045063">
    <property type="entry name" value="Dynamin_N"/>
</dbReference>
<keyword evidence="2 3" id="KW-0342">GTP-binding</keyword>
<dbReference type="GO" id="GO:0016020">
    <property type="term" value="C:membrane"/>
    <property type="evidence" value="ECO:0007669"/>
    <property type="project" value="TreeGrafter"/>
</dbReference>
<reference evidence="5 6" key="1">
    <citation type="submission" date="2015-12" db="EMBL/GenBank/DDBJ databases">
        <title>The genome of Folsomia candida.</title>
        <authorList>
            <person name="Faddeeva A."/>
            <person name="Derks M.F."/>
            <person name="Anvar Y."/>
            <person name="Smit S."/>
            <person name="Van Straalen N."/>
            <person name="Roelofs D."/>
        </authorList>
    </citation>
    <scope>NUCLEOTIDE SEQUENCE [LARGE SCALE GENOMIC DNA]</scope>
    <source>
        <strain evidence="5 6">VU population</strain>
        <tissue evidence="5">Whole body</tissue>
    </source>
</reference>
<dbReference type="GO" id="GO:0005525">
    <property type="term" value="F:GTP binding"/>
    <property type="evidence" value="ECO:0007669"/>
    <property type="project" value="UniProtKB-KW"/>
</dbReference>
<dbReference type="InterPro" id="IPR022812">
    <property type="entry name" value="Dynamin"/>
</dbReference>
<dbReference type="CDD" id="cd08771">
    <property type="entry name" value="DLP_1"/>
    <property type="match status" value="1"/>
</dbReference>
<dbReference type="GO" id="GO:0008017">
    <property type="term" value="F:microtubule binding"/>
    <property type="evidence" value="ECO:0007669"/>
    <property type="project" value="TreeGrafter"/>
</dbReference>
<evidence type="ECO:0000313" key="5">
    <source>
        <dbReference type="EMBL" id="OXA40225.1"/>
    </source>
</evidence>
<dbReference type="OMA" id="METYIDI"/>